<proteinExistence type="predicted"/>
<reference evidence="2 3" key="1">
    <citation type="submission" date="2019-03" db="EMBL/GenBank/DDBJ databases">
        <title>Genomic Encyclopedia of Type Strains, Phase IV (KMG-IV): sequencing the most valuable type-strain genomes for metagenomic binning, comparative biology and taxonomic classification.</title>
        <authorList>
            <person name="Goeker M."/>
        </authorList>
    </citation>
    <scope>NUCLEOTIDE SEQUENCE [LARGE SCALE GENOMIC DNA]</scope>
    <source>
        <strain evidence="2 3">DSM 21667</strain>
    </source>
</reference>
<dbReference type="InterPro" id="IPR041664">
    <property type="entry name" value="AAA_16"/>
</dbReference>
<evidence type="ECO:0000313" key="2">
    <source>
        <dbReference type="EMBL" id="TDR40476.1"/>
    </source>
</evidence>
<keyword evidence="3" id="KW-1185">Reference proteome</keyword>
<dbReference type="SUPFAM" id="SSF52540">
    <property type="entry name" value="P-loop containing nucleoside triphosphate hydrolases"/>
    <property type="match status" value="1"/>
</dbReference>
<dbReference type="InterPro" id="IPR027417">
    <property type="entry name" value="P-loop_NTPase"/>
</dbReference>
<sequence length="828" mass="91698">MTASSLTGQDAALSTIREWVGAKDVHPRLTLEGPSGSGKSWVVKEITRLLSGDRRVVLVAEGDPFNGNRQLLPLAIALSRAPRLRRLAKTAASEAGRGVPMAGSFIQFSVNMLLNYREIAQTHQTPFLPQAERELLIEIERRAEENDVLIVLENLHWWDGQSLDLLTLILTNKLDGVFPFLTRTKFLAVLTPDQNTTHPDKLAKIRQLLGGATVKLEPCLEALFGKLLMALGARQLPDGDTLAALYRASRGHLAMAQRLAQRLDTPTASISSPAVSDIDALCRELLEERITLLGARGVKMASLLCQAAAIGLSFTDSEVRCLAKDLSPEISACLDDARRLDLLSSDSDRLVFSHEIIQRYFSQVSKERDPDVHRRFAECLQLLRPGDYRSRWHHHSLADQGDLASIARAHQALAERRTGVADRSSCVVGYGLQGSCGRFVKTMWEAWDHYDSGRYDAAIEVGKHIDETLPSSLLAERDCLMARCYVNGLTKDHWRAARNVLQRWAKAIDSEIEVWSRLMLTQIIVMYYDGDVDGAKSVAHELAAKLSPREKFDREASRTLTRLKLKADMLYVPEVAAAMICEALDLFGPRERQPDVSDPINYFVGLTNLSANQILNGSFQSAFATAQDGERFLAELQAKGQHYLFPRVDMLANNLIVAGFRAGILTAAAAAAAVGQAIASGPKSTDTTLLRSNQAVLITLDGRPAEALPILEEMTAVVSIAPDYDAYYTYFIFANLTGVQYALGSDQDARKSWGRATEALKRIEMPIRPYLDRRHAIQTACLDRNTPGTVSDWEDYIGHFGNISEVGPGWQHFGRGYLLSDLQYWAED</sequence>
<protein>
    <submittedName>
        <fullName evidence="2">AAA ATPase-like protein</fullName>
    </submittedName>
</protein>
<feature type="domain" description="Orc1-like AAA ATPase" evidence="1">
    <location>
        <begin position="7"/>
        <end position="172"/>
    </location>
</feature>
<evidence type="ECO:0000259" key="1">
    <source>
        <dbReference type="Pfam" id="PF13191"/>
    </source>
</evidence>
<dbReference type="Proteomes" id="UP000295293">
    <property type="component" value="Unassembled WGS sequence"/>
</dbReference>
<organism evidence="2 3">
    <name type="scientific">Tahibacter aquaticus</name>
    <dbReference type="NCBI Taxonomy" id="520092"/>
    <lineage>
        <taxon>Bacteria</taxon>
        <taxon>Pseudomonadati</taxon>
        <taxon>Pseudomonadota</taxon>
        <taxon>Gammaproteobacteria</taxon>
        <taxon>Lysobacterales</taxon>
        <taxon>Rhodanobacteraceae</taxon>
        <taxon>Tahibacter</taxon>
    </lineage>
</organism>
<accession>A0A4V3DLQ5</accession>
<dbReference type="OrthoDB" id="9783370at2"/>
<dbReference type="AlphaFoldDB" id="A0A4V3DLQ5"/>
<comment type="caution">
    <text evidence="2">The sequence shown here is derived from an EMBL/GenBank/DDBJ whole genome shotgun (WGS) entry which is preliminary data.</text>
</comment>
<gene>
    <name evidence="2" type="ORF">DFR29_113178</name>
</gene>
<dbReference type="Pfam" id="PF13191">
    <property type="entry name" value="AAA_16"/>
    <property type="match status" value="1"/>
</dbReference>
<name>A0A4V3DLQ5_9GAMM</name>
<dbReference type="EMBL" id="SNZH01000013">
    <property type="protein sequence ID" value="TDR40476.1"/>
    <property type="molecule type" value="Genomic_DNA"/>
</dbReference>
<evidence type="ECO:0000313" key="3">
    <source>
        <dbReference type="Proteomes" id="UP000295293"/>
    </source>
</evidence>
<dbReference type="RefSeq" id="WP_133820424.1">
    <property type="nucleotide sequence ID" value="NZ_SNZH01000013.1"/>
</dbReference>